<evidence type="ECO:0000256" key="7">
    <source>
        <dbReference type="SAM" id="SignalP"/>
    </source>
</evidence>
<dbReference type="InterPro" id="IPR000169">
    <property type="entry name" value="Pept_cys_AS"/>
</dbReference>
<dbReference type="EMBL" id="PZQS01000002">
    <property type="protein sequence ID" value="PVD37087.1"/>
    <property type="molecule type" value="Genomic_DNA"/>
</dbReference>
<protein>
    <submittedName>
        <fullName evidence="10">Uncharacterized protein</fullName>
    </submittedName>
</protein>
<dbReference type="SMART" id="SM00645">
    <property type="entry name" value="Pept_C1"/>
    <property type="match status" value="1"/>
</dbReference>
<dbReference type="InterPro" id="IPR000668">
    <property type="entry name" value="Peptidase_C1A_C"/>
</dbReference>
<dbReference type="InterPro" id="IPR013201">
    <property type="entry name" value="Prot_inhib_I29"/>
</dbReference>
<feature type="signal peptide" evidence="7">
    <location>
        <begin position="1"/>
        <end position="22"/>
    </location>
</feature>
<keyword evidence="2" id="KW-0645">Protease</keyword>
<dbReference type="AlphaFoldDB" id="A0A2T7PUM6"/>
<evidence type="ECO:0000313" key="10">
    <source>
        <dbReference type="EMBL" id="PVD37087.1"/>
    </source>
</evidence>
<evidence type="ECO:0000256" key="1">
    <source>
        <dbReference type="ARBA" id="ARBA00008455"/>
    </source>
</evidence>
<keyword evidence="5" id="KW-0865">Zymogen</keyword>
<keyword evidence="6" id="KW-1015">Disulfide bond</keyword>
<dbReference type="InterPro" id="IPR039417">
    <property type="entry name" value="Peptidase_C1A_papain-like"/>
</dbReference>
<dbReference type="InterPro" id="IPR038765">
    <property type="entry name" value="Papain-like_cys_pep_sf"/>
</dbReference>
<evidence type="ECO:0000256" key="3">
    <source>
        <dbReference type="ARBA" id="ARBA00022801"/>
    </source>
</evidence>
<evidence type="ECO:0000313" key="11">
    <source>
        <dbReference type="Proteomes" id="UP000245119"/>
    </source>
</evidence>
<dbReference type="GO" id="GO:0008234">
    <property type="term" value="F:cysteine-type peptidase activity"/>
    <property type="evidence" value="ECO:0007669"/>
    <property type="project" value="UniProtKB-KW"/>
</dbReference>
<evidence type="ECO:0000259" key="8">
    <source>
        <dbReference type="SMART" id="SM00645"/>
    </source>
</evidence>
<feature type="domain" description="Cathepsin propeptide inhibitor" evidence="9">
    <location>
        <begin position="37"/>
        <end position="94"/>
    </location>
</feature>
<dbReference type="Pfam" id="PF00112">
    <property type="entry name" value="Peptidase_C1"/>
    <property type="match status" value="1"/>
</dbReference>
<dbReference type="Proteomes" id="UP000245119">
    <property type="component" value="Linkage Group LG2"/>
</dbReference>
<accession>A0A2T7PUM6</accession>
<keyword evidence="3" id="KW-0378">Hydrolase</keyword>
<name>A0A2T7PUM6_POMCA</name>
<dbReference type="PROSITE" id="PS00139">
    <property type="entry name" value="THIOL_PROTEASE_CYS"/>
    <property type="match status" value="1"/>
</dbReference>
<keyword evidence="4" id="KW-0788">Thiol protease</keyword>
<feature type="domain" description="Peptidase C1A papain C-terminal" evidence="8">
    <location>
        <begin position="123"/>
        <end position="379"/>
    </location>
</feature>
<dbReference type="InterPro" id="IPR025660">
    <property type="entry name" value="Pept_his_AS"/>
</dbReference>
<feature type="chain" id="PRO_5018711992" evidence="7">
    <location>
        <begin position="23"/>
        <end position="383"/>
    </location>
</feature>
<comment type="similarity">
    <text evidence="1">Belongs to the peptidase C1 family.</text>
</comment>
<dbReference type="PROSITE" id="PS00639">
    <property type="entry name" value="THIOL_PROTEASE_HIS"/>
    <property type="match status" value="1"/>
</dbReference>
<evidence type="ECO:0000256" key="6">
    <source>
        <dbReference type="ARBA" id="ARBA00023157"/>
    </source>
</evidence>
<dbReference type="SUPFAM" id="SSF54001">
    <property type="entry name" value="Cysteine proteinases"/>
    <property type="match status" value="1"/>
</dbReference>
<dbReference type="InterPro" id="IPR013128">
    <property type="entry name" value="Peptidase_C1A"/>
</dbReference>
<dbReference type="CDD" id="cd02248">
    <property type="entry name" value="Peptidase_C1A"/>
    <property type="match status" value="1"/>
</dbReference>
<dbReference type="Gene3D" id="3.90.70.10">
    <property type="entry name" value="Cysteine proteinases"/>
    <property type="match status" value="1"/>
</dbReference>
<gene>
    <name evidence="10" type="ORF">C0Q70_04080</name>
</gene>
<sequence>MRIPLLLTGFILVSICGPLANGIHLYPEDRKEALSVFRSWTAEYKRDYRTQEEVDARFEVFLSNLIHINTLNKLHRGQTMFAVNKFADLSPKEFRKTVLMPSRDPPTHPPDRFMRVPPLTDPIPESFDWTNQNVVTSVKDQGSAGSCWAFSTIGNLEGQWAMQGKPLTNLSVEQVVDCDSNKDPARGRADCGVFGGWPYLAYQYIKNAGGIQTWTDYPYCCGIGGGPGSCFPCPAPGYNRTLCGPPAEYCLKNESCNARINPSRFVPGLRVSDWQAVSQNETEIAVALMATGPLSVALDASLLQFYHSGVFGPVLGCSKTDLNHAVLMVGFGVEKGIVEQKPYWKIKNSWGSRWGLNGYFYIKRGSGECGINTEVTTALLEKA</sequence>
<dbReference type="PRINTS" id="PR00705">
    <property type="entry name" value="PAPAIN"/>
</dbReference>
<dbReference type="OrthoDB" id="65740at2759"/>
<dbReference type="PANTHER" id="PTHR12411">
    <property type="entry name" value="CYSTEINE PROTEASE FAMILY C1-RELATED"/>
    <property type="match status" value="1"/>
</dbReference>
<evidence type="ECO:0000256" key="5">
    <source>
        <dbReference type="ARBA" id="ARBA00023145"/>
    </source>
</evidence>
<proteinExistence type="inferred from homology"/>
<keyword evidence="7" id="KW-0732">Signal</keyword>
<dbReference type="STRING" id="400727.A0A2T7PUM6"/>
<evidence type="ECO:0000256" key="4">
    <source>
        <dbReference type="ARBA" id="ARBA00022807"/>
    </source>
</evidence>
<evidence type="ECO:0000259" key="9">
    <source>
        <dbReference type="SMART" id="SM00848"/>
    </source>
</evidence>
<reference evidence="10 11" key="1">
    <citation type="submission" date="2018-04" db="EMBL/GenBank/DDBJ databases">
        <title>The genome of golden apple snail Pomacea canaliculata provides insight into stress tolerance and invasive adaptation.</title>
        <authorList>
            <person name="Liu C."/>
            <person name="Liu B."/>
            <person name="Ren Y."/>
            <person name="Zhang Y."/>
            <person name="Wang H."/>
            <person name="Li S."/>
            <person name="Jiang F."/>
            <person name="Yin L."/>
            <person name="Zhang G."/>
            <person name="Qian W."/>
            <person name="Fan W."/>
        </authorList>
    </citation>
    <scope>NUCLEOTIDE SEQUENCE [LARGE SCALE GENOMIC DNA]</scope>
    <source>
        <strain evidence="10">SZHN2017</strain>
        <tissue evidence="10">Muscle</tissue>
    </source>
</reference>
<dbReference type="Pfam" id="PF08246">
    <property type="entry name" value="Inhibitor_I29"/>
    <property type="match status" value="1"/>
</dbReference>
<evidence type="ECO:0000256" key="2">
    <source>
        <dbReference type="ARBA" id="ARBA00022670"/>
    </source>
</evidence>
<keyword evidence="11" id="KW-1185">Reference proteome</keyword>
<comment type="caution">
    <text evidence="10">The sequence shown here is derived from an EMBL/GenBank/DDBJ whole genome shotgun (WGS) entry which is preliminary data.</text>
</comment>
<dbReference type="GO" id="GO:0006508">
    <property type="term" value="P:proteolysis"/>
    <property type="evidence" value="ECO:0007669"/>
    <property type="project" value="UniProtKB-KW"/>
</dbReference>
<dbReference type="SMART" id="SM00848">
    <property type="entry name" value="Inhibitor_I29"/>
    <property type="match status" value="1"/>
</dbReference>
<organism evidence="10 11">
    <name type="scientific">Pomacea canaliculata</name>
    <name type="common">Golden apple snail</name>
    <dbReference type="NCBI Taxonomy" id="400727"/>
    <lineage>
        <taxon>Eukaryota</taxon>
        <taxon>Metazoa</taxon>
        <taxon>Spiralia</taxon>
        <taxon>Lophotrochozoa</taxon>
        <taxon>Mollusca</taxon>
        <taxon>Gastropoda</taxon>
        <taxon>Caenogastropoda</taxon>
        <taxon>Architaenioglossa</taxon>
        <taxon>Ampullarioidea</taxon>
        <taxon>Ampullariidae</taxon>
        <taxon>Pomacea</taxon>
    </lineage>
</organism>